<dbReference type="Proteomes" id="UP000182332">
    <property type="component" value="Unassembled WGS sequence"/>
</dbReference>
<accession>A0A1I0DQB8</accession>
<dbReference type="EMBL" id="FOHW01000011">
    <property type="protein sequence ID" value="SET34373.1"/>
    <property type="molecule type" value="Genomic_DNA"/>
</dbReference>
<evidence type="ECO:0000313" key="2">
    <source>
        <dbReference type="Proteomes" id="UP000182332"/>
    </source>
</evidence>
<dbReference type="RefSeq" id="WP_074888404.1">
    <property type="nucleotide sequence ID" value="NZ_FOHW01000011.1"/>
</dbReference>
<dbReference type="AlphaFoldDB" id="A0A1I0DQB8"/>
<protein>
    <submittedName>
        <fullName evidence="1">Uncharacterized protein</fullName>
    </submittedName>
</protein>
<sequence>MTRDVTLHVSFPIFGKNYYSQHVIARKNSHGLVEDNRFGAFMMPSAENHFSNEVVGFNDQFRFLTDVLAMHLLEVEEARPARRVRQSAQSRSL</sequence>
<gene>
    <name evidence="1" type="ORF">SAMN05216197_11124</name>
</gene>
<name>A0A1I0DQB8_9PSED</name>
<reference evidence="1 2" key="1">
    <citation type="submission" date="2016-10" db="EMBL/GenBank/DDBJ databases">
        <authorList>
            <person name="de Groot N.N."/>
        </authorList>
    </citation>
    <scope>NUCLEOTIDE SEQUENCE [LARGE SCALE GENOMIC DNA]</scope>
    <source>
        <strain evidence="1 2">DSM 11363</strain>
    </source>
</reference>
<proteinExistence type="predicted"/>
<dbReference type="OrthoDB" id="6998709at2"/>
<organism evidence="1 2">
    <name type="scientific">Pseudomonas graminis</name>
    <dbReference type="NCBI Taxonomy" id="158627"/>
    <lineage>
        <taxon>Bacteria</taxon>
        <taxon>Pseudomonadati</taxon>
        <taxon>Pseudomonadota</taxon>
        <taxon>Gammaproteobacteria</taxon>
        <taxon>Pseudomonadales</taxon>
        <taxon>Pseudomonadaceae</taxon>
        <taxon>Pseudomonas</taxon>
    </lineage>
</organism>
<evidence type="ECO:0000313" key="1">
    <source>
        <dbReference type="EMBL" id="SET34373.1"/>
    </source>
</evidence>